<evidence type="ECO:0000313" key="1">
    <source>
        <dbReference type="EMBL" id="GAA5802954.1"/>
    </source>
</evidence>
<gene>
    <name evidence="1" type="ORF">HPULCUR_008429</name>
</gene>
<sequence length="160" mass="18343">MLLRAYAVCDEEVSDIIRWLATGKIPFYDRLLHLPIQVYQVALSLEEGGWKKRVLRNGYNGSELVTSNELFGMCIEKKFKCAVSGNYVYFRSGQPTCMPYWALNLDHIDPLHHSKGNPASWSKNNIQVLSAVLNSIKGYVPNEELVRWHADFMCHKVIIL</sequence>
<dbReference type="EMBL" id="BAABUJ010000025">
    <property type="protein sequence ID" value="GAA5802954.1"/>
    <property type="molecule type" value="Genomic_DNA"/>
</dbReference>
<evidence type="ECO:0000313" key="2">
    <source>
        <dbReference type="Proteomes" id="UP001476247"/>
    </source>
</evidence>
<organism evidence="1 2">
    <name type="scientific">Helicostylum pulchrum</name>
    <dbReference type="NCBI Taxonomy" id="562976"/>
    <lineage>
        <taxon>Eukaryota</taxon>
        <taxon>Fungi</taxon>
        <taxon>Fungi incertae sedis</taxon>
        <taxon>Mucoromycota</taxon>
        <taxon>Mucoromycotina</taxon>
        <taxon>Mucoromycetes</taxon>
        <taxon>Mucorales</taxon>
        <taxon>Mucorineae</taxon>
        <taxon>Mucoraceae</taxon>
        <taxon>Helicostylum</taxon>
    </lineage>
</organism>
<evidence type="ECO:0008006" key="3">
    <source>
        <dbReference type="Google" id="ProtNLM"/>
    </source>
</evidence>
<reference evidence="1 2" key="1">
    <citation type="submission" date="2024-04" db="EMBL/GenBank/DDBJ databases">
        <title>genome sequences of Mucor flavus KT1a and Helicostylum pulchrum KT1b strains isolation_sourced from the surface of a dry-aged beef.</title>
        <authorList>
            <person name="Toyotome T."/>
            <person name="Hosono M."/>
            <person name="Torimaru M."/>
            <person name="Fukuda K."/>
            <person name="Mikami N."/>
        </authorList>
    </citation>
    <scope>NUCLEOTIDE SEQUENCE [LARGE SCALE GENOMIC DNA]</scope>
    <source>
        <strain evidence="1 2">KT1b</strain>
    </source>
</reference>
<keyword evidence="2" id="KW-1185">Reference proteome</keyword>
<comment type="caution">
    <text evidence="1">The sequence shown here is derived from an EMBL/GenBank/DDBJ whole genome shotgun (WGS) entry which is preliminary data.</text>
</comment>
<dbReference type="Proteomes" id="UP001476247">
    <property type="component" value="Unassembled WGS sequence"/>
</dbReference>
<name>A0ABP9Y7J8_9FUNG</name>
<accession>A0ABP9Y7J8</accession>
<proteinExistence type="predicted"/>
<protein>
    <recommendedName>
        <fullName evidence="3">HNH nuclease domain-containing protein</fullName>
    </recommendedName>
</protein>